<evidence type="ECO:0000256" key="8">
    <source>
        <dbReference type="ARBA" id="ARBA00022630"/>
    </source>
</evidence>
<dbReference type="InterPro" id="IPR023465">
    <property type="entry name" value="Riboflavin_kinase_dom_sf"/>
</dbReference>
<dbReference type="InterPro" id="IPR014729">
    <property type="entry name" value="Rossmann-like_a/b/a_fold"/>
</dbReference>
<name>A0A370NJS7_9BURK</name>
<keyword evidence="22" id="KW-1185">Reference proteome</keyword>
<keyword evidence="13 21" id="KW-0418">Kinase</keyword>
<comment type="pathway">
    <text evidence="2">Cofactor biosynthesis; FAD biosynthesis; FAD from FMN: step 1/1.</text>
</comment>
<dbReference type="FunFam" id="3.40.50.620:FF:000021">
    <property type="entry name" value="Riboflavin biosynthesis protein"/>
    <property type="match status" value="1"/>
</dbReference>
<dbReference type="GO" id="GO:0008531">
    <property type="term" value="F:riboflavin kinase activity"/>
    <property type="evidence" value="ECO:0007669"/>
    <property type="project" value="UniProtKB-EC"/>
</dbReference>
<evidence type="ECO:0000256" key="9">
    <source>
        <dbReference type="ARBA" id="ARBA00022643"/>
    </source>
</evidence>
<dbReference type="NCBIfam" id="TIGR00083">
    <property type="entry name" value="ribF"/>
    <property type="match status" value="1"/>
</dbReference>
<dbReference type="GO" id="GO:0005524">
    <property type="term" value="F:ATP binding"/>
    <property type="evidence" value="ECO:0007669"/>
    <property type="project" value="UniProtKB-KW"/>
</dbReference>
<dbReference type="NCBIfam" id="NF004159">
    <property type="entry name" value="PRK05627.1-2"/>
    <property type="match status" value="1"/>
</dbReference>
<evidence type="ECO:0000256" key="13">
    <source>
        <dbReference type="ARBA" id="ARBA00022777"/>
    </source>
</evidence>
<dbReference type="Pfam" id="PF01687">
    <property type="entry name" value="Flavokinase"/>
    <property type="match status" value="1"/>
</dbReference>
<gene>
    <name evidence="21" type="ORF">DN412_34830</name>
</gene>
<evidence type="ECO:0000256" key="7">
    <source>
        <dbReference type="ARBA" id="ARBA00018483"/>
    </source>
</evidence>
<evidence type="ECO:0000256" key="2">
    <source>
        <dbReference type="ARBA" id="ARBA00004726"/>
    </source>
</evidence>
<dbReference type="GO" id="GO:0009398">
    <property type="term" value="P:FMN biosynthetic process"/>
    <property type="evidence" value="ECO:0007669"/>
    <property type="project" value="UniProtKB-UniPathway"/>
</dbReference>
<evidence type="ECO:0000259" key="20">
    <source>
        <dbReference type="SMART" id="SM00904"/>
    </source>
</evidence>
<evidence type="ECO:0000256" key="6">
    <source>
        <dbReference type="ARBA" id="ARBA00012393"/>
    </source>
</evidence>
<evidence type="ECO:0000256" key="1">
    <source>
        <dbReference type="ARBA" id="ARBA00002121"/>
    </source>
</evidence>
<evidence type="ECO:0000256" key="10">
    <source>
        <dbReference type="ARBA" id="ARBA00022679"/>
    </source>
</evidence>
<sequence>MEIFCGLPSSAKRLDCALSIGNFDGVHRGHQALLARLVREAHRRGLPSTVMTFDPHPRTWFALRRGHPEHAPARIGTLRDKATELGRWGVDRLVVMRFDESFARLPAQSFIDDVLCNAMKARYMLLGDDFRFGAGREGDTTMLQQAGKLRGFDVASMASHEVSGLRVSSTSIRDELERGNLANTCTLLGRPYEITARIVRGSGHGSNLGFPSINLRIGPSAPAARGTFVVRVKGASSTMHAGMGCIGMQQAADGRPQPMLRVHVWDGLNGSDHRDSLGLHVRVEFLHKLHDGQSFSDGMARDVLAARNWWKCNHQLLERAKGAPADTRVLRQPGKQQMNSSHLQAGLLKTTASLHRDSGGTHYP</sequence>
<accession>A0A370NJS7</accession>
<evidence type="ECO:0000256" key="14">
    <source>
        <dbReference type="ARBA" id="ARBA00022827"/>
    </source>
</evidence>
<dbReference type="PANTHER" id="PTHR22749">
    <property type="entry name" value="RIBOFLAVIN KINASE/FMN ADENYLYLTRANSFERASE"/>
    <property type="match status" value="1"/>
</dbReference>
<dbReference type="InterPro" id="IPR015865">
    <property type="entry name" value="Riboflavin_kinase_bac/euk"/>
</dbReference>
<organism evidence="21 22">
    <name type="scientific">Cupriavidus lacunae</name>
    <dbReference type="NCBI Taxonomy" id="2666307"/>
    <lineage>
        <taxon>Bacteria</taxon>
        <taxon>Pseudomonadati</taxon>
        <taxon>Pseudomonadota</taxon>
        <taxon>Betaproteobacteria</taxon>
        <taxon>Burkholderiales</taxon>
        <taxon>Burkholderiaceae</taxon>
        <taxon>Cupriavidus</taxon>
    </lineage>
</organism>
<evidence type="ECO:0000256" key="16">
    <source>
        <dbReference type="ARBA" id="ARBA00023268"/>
    </source>
</evidence>
<comment type="similarity">
    <text evidence="4">Belongs to the RibF family.</text>
</comment>
<dbReference type="PANTHER" id="PTHR22749:SF6">
    <property type="entry name" value="RIBOFLAVIN KINASE"/>
    <property type="match status" value="1"/>
</dbReference>
<dbReference type="Gene3D" id="3.40.50.620">
    <property type="entry name" value="HUPs"/>
    <property type="match status" value="1"/>
</dbReference>
<evidence type="ECO:0000256" key="11">
    <source>
        <dbReference type="ARBA" id="ARBA00022695"/>
    </source>
</evidence>
<evidence type="ECO:0000256" key="12">
    <source>
        <dbReference type="ARBA" id="ARBA00022741"/>
    </source>
</evidence>
<proteinExistence type="inferred from homology"/>
<evidence type="ECO:0000256" key="4">
    <source>
        <dbReference type="ARBA" id="ARBA00010214"/>
    </source>
</evidence>
<evidence type="ECO:0000256" key="5">
    <source>
        <dbReference type="ARBA" id="ARBA00012105"/>
    </source>
</evidence>
<dbReference type="Gene3D" id="2.40.30.30">
    <property type="entry name" value="Riboflavin kinase-like"/>
    <property type="match status" value="1"/>
</dbReference>
<keyword evidence="10" id="KW-0808">Transferase</keyword>
<dbReference type="InterPro" id="IPR015864">
    <property type="entry name" value="FAD_synthase"/>
</dbReference>
<dbReference type="EMBL" id="QKWJ01000081">
    <property type="protein sequence ID" value="RDK05827.1"/>
    <property type="molecule type" value="Genomic_DNA"/>
</dbReference>
<comment type="pathway">
    <text evidence="3">Cofactor biosynthesis; FMN biosynthesis; FMN from riboflavin (ATP route): step 1/1.</text>
</comment>
<keyword evidence="15" id="KW-0067">ATP-binding</keyword>
<dbReference type="EC" id="2.7.7.2" evidence="6"/>
<evidence type="ECO:0000256" key="18">
    <source>
        <dbReference type="ARBA" id="ARBA00047880"/>
    </source>
</evidence>
<dbReference type="CDD" id="cd02064">
    <property type="entry name" value="FAD_synthetase_N"/>
    <property type="match status" value="1"/>
</dbReference>
<dbReference type="InterPro" id="IPR023468">
    <property type="entry name" value="Riboflavin_kinase"/>
</dbReference>
<evidence type="ECO:0000256" key="19">
    <source>
        <dbReference type="ARBA" id="ARBA00049494"/>
    </source>
</evidence>
<dbReference type="SUPFAM" id="SSF52374">
    <property type="entry name" value="Nucleotidylyl transferase"/>
    <property type="match status" value="1"/>
</dbReference>
<protein>
    <recommendedName>
        <fullName evidence="7">Bifunctional riboflavin kinase/FMN adenylyltransferase</fullName>
        <ecNumber evidence="5">2.7.1.26</ecNumber>
        <ecNumber evidence="6">2.7.7.2</ecNumber>
    </recommendedName>
    <alternativeName>
        <fullName evidence="17">Riboflavin biosynthesis protein RibF</fullName>
    </alternativeName>
</protein>
<dbReference type="UniPathway" id="UPA00277">
    <property type="reaction ID" value="UER00407"/>
</dbReference>
<dbReference type="SUPFAM" id="SSF82114">
    <property type="entry name" value="Riboflavin kinase-like"/>
    <property type="match status" value="1"/>
</dbReference>
<dbReference type="RefSeq" id="WP_115215736.1">
    <property type="nucleotide sequence ID" value="NZ_QKWJ01000081.1"/>
</dbReference>
<keyword evidence="14" id="KW-0274">FAD</keyword>
<dbReference type="Pfam" id="PF06574">
    <property type="entry name" value="FAD_syn"/>
    <property type="match status" value="1"/>
</dbReference>
<keyword evidence="12" id="KW-0547">Nucleotide-binding</keyword>
<keyword evidence="16" id="KW-0511">Multifunctional enzyme</keyword>
<comment type="function">
    <text evidence="1">Catalyzes the phosphorylation of riboflavin to FMN followed by the adenylation of FMN to FAD.</text>
</comment>
<dbReference type="SMART" id="SM00904">
    <property type="entry name" value="Flavokinase"/>
    <property type="match status" value="1"/>
</dbReference>
<dbReference type="UniPathway" id="UPA00276">
    <property type="reaction ID" value="UER00406"/>
</dbReference>
<keyword evidence="9" id="KW-0288">FMN</keyword>
<dbReference type="GO" id="GO:0006747">
    <property type="term" value="P:FAD biosynthetic process"/>
    <property type="evidence" value="ECO:0007669"/>
    <property type="project" value="UniProtKB-UniPathway"/>
</dbReference>
<comment type="caution">
    <text evidence="21">The sequence shown here is derived from an EMBL/GenBank/DDBJ whole genome shotgun (WGS) entry which is preliminary data.</text>
</comment>
<feature type="domain" description="Riboflavin kinase" evidence="20">
    <location>
        <begin position="187"/>
        <end position="311"/>
    </location>
</feature>
<dbReference type="InterPro" id="IPR002606">
    <property type="entry name" value="Riboflavin_kinase_bac"/>
</dbReference>
<evidence type="ECO:0000256" key="3">
    <source>
        <dbReference type="ARBA" id="ARBA00005201"/>
    </source>
</evidence>
<comment type="catalytic activity">
    <reaction evidence="18">
        <text>riboflavin + ATP = FMN + ADP + H(+)</text>
        <dbReference type="Rhea" id="RHEA:14357"/>
        <dbReference type="ChEBI" id="CHEBI:15378"/>
        <dbReference type="ChEBI" id="CHEBI:30616"/>
        <dbReference type="ChEBI" id="CHEBI:57986"/>
        <dbReference type="ChEBI" id="CHEBI:58210"/>
        <dbReference type="ChEBI" id="CHEBI:456216"/>
        <dbReference type="EC" id="2.7.1.26"/>
    </reaction>
</comment>
<evidence type="ECO:0000313" key="21">
    <source>
        <dbReference type="EMBL" id="RDK05827.1"/>
    </source>
</evidence>
<keyword evidence="8" id="KW-0285">Flavoprotein</keyword>
<keyword evidence="11" id="KW-0548">Nucleotidyltransferase</keyword>
<dbReference type="AlphaFoldDB" id="A0A370NJS7"/>
<reference evidence="22" key="1">
    <citation type="submission" date="2018-06" db="EMBL/GenBank/DDBJ databases">
        <authorList>
            <person name="Feng T."/>
            <person name="Jeon C.O."/>
        </authorList>
    </citation>
    <scope>NUCLEOTIDE SEQUENCE [LARGE SCALE GENOMIC DNA]</scope>
    <source>
        <strain evidence="22">S23</strain>
    </source>
</reference>
<dbReference type="EC" id="2.7.1.26" evidence="5"/>
<evidence type="ECO:0000256" key="15">
    <source>
        <dbReference type="ARBA" id="ARBA00022840"/>
    </source>
</evidence>
<dbReference type="GO" id="GO:0003919">
    <property type="term" value="F:FMN adenylyltransferase activity"/>
    <property type="evidence" value="ECO:0007669"/>
    <property type="project" value="UniProtKB-EC"/>
</dbReference>
<dbReference type="GO" id="GO:0009231">
    <property type="term" value="P:riboflavin biosynthetic process"/>
    <property type="evidence" value="ECO:0007669"/>
    <property type="project" value="InterPro"/>
</dbReference>
<comment type="catalytic activity">
    <reaction evidence="19">
        <text>FMN + ATP + H(+) = FAD + diphosphate</text>
        <dbReference type="Rhea" id="RHEA:17237"/>
        <dbReference type="ChEBI" id="CHEBI:15378"/>
        <dbReference type="ChEBI" id="CHEBI:30616"/>
        <dbReference type="ChEBI" id="CHEBI:33019"/>
        <dbReference type="ChEBI" id="CHEBI:57692"/>
        <dbReference type="ChEBI" id="CHEBI:58210"/>
        <dbReference type="EC" id="2.7.7.2"/>
    </reaction>
</comment>
<evidence type="ECO:0000256" key="17">
    <source>
        <dbReference type="ARBA" id="ARBA00032176"/>
    </source>
</evidence>
<evidence type="ECO:0000313" key="22">
    <source>
        <dbReference type="Proteomes" id="UP000255165"/>
    </source>
</evidence>
<dbReference type="Proteomes" id="UP000255165">
    <property type="component" value="Unassembled WGS sequence"/>
</dbReference>